<evidence type="ECO:0000256" key="1">
    <source>
        <dbReference type="PROSITE-ProRule" id="PRU00023"/>
    </source>
</evidence>
<comment type="caution">
    <text evidence="3">The sequence shown here is derived from an EMBL/GenBank/DDBJ whole genome shotgun (WGS) entry which is preliminary data.</text>
</comment>
<evidence type="ECO:0000313" key="4">
    <source>
        <dbReference type="Proteomes" id="UP001558534"/>
    </source>
</evidence>
<dbReference type="Proteomes" id="UP001558534">
    <property type="component" value="Unassembled WGS sequence"/>
</dbReference>
<evidence type="ECO:0000313" key="3">
    <source>
        <dbReference type="EMBL" id="MEX3744027.1"/>
    </source>
</evidence>
<gene>
    <name evidence="3" type="ORF">AB1300_02640</name>
</gene>
<reference evidence="3 4" key="1">
    <citation type="submission" date="2024-07" db="EMBL/GenBank/DDBJ databases">
        <title>Characterization of a bacterium isolated from hydrolysated instant sea cucumber by whole-genome sequencing and metabolomics.</title>
        <authorList>
            <person name="Luo X."/>
            <person name="Zhang Z."/>
            <person name="Zheng Z."/>
            <person name="Zhang W."/>
            <person name="Ming T."/>
            <person name="Jiao L."/>
            <person name="Su X."/>
            <person name="Kong F."/>
            <person name="Xu J."/>
        </authorList>
    </citation>
    <scope>NUCLEOTIDE SEQUENCE [LARGE SCALE GENOMIC DNA]</scope>
    <source>
        <strain evidence="3 4">XL-2024</strain>
    </source>
</reference>
<name>A0ABV3VT05_9BACI</name>
<proteinExistence type="predicted"/>
<dbReference type="RefSeq" id="WP_368635042.1">
    <property type="nucleotide sequence ID" value="NZ_JBFRHK010000001.1"/>
</dbReference>
<feature type="domain" description="DUF4274" evidence="2">
    <location>
        <begin position="155"/>
        <end position="228"/>
    </location>
</feature>
<dbReference type="SUPFAM" id="SSF48403">
    <property type="entry name" value="Ankyrin repeat"/>
    <property type="match status" value="1"/>
</dbReference>
<keyword evidence="1" id="KW-0040">ANK repeat</keyword>
<dbReference type="EMBL" id="JBFRHK010000001">
    <property type="protein sequence ID" value="MEX3744027.1"/>
    <property type="molecule type" value="Genomic_DNA"/>
</dbReference>
<dbReference type="Pfam" id="PF14096">
    <property type="entry name" value="DUF4274"/>
    <property type="match status" value="1"/>
</dbReference>
<dbReference type="Gene3D" id="1.25.40.20">
    <property type="entry name" value="Ankyrin repeat-containing domain"/>
    <property type="match status" value="1"/>
</dbReference>
<dbReference type="Pfam" id="PF12796">
    <property type="entry name" value="Ank_2"/>
    <property type="match status" value="1"/>
</dbReference>
<sequence length="236" mass="27000">MDWLEVSKSKDIEIVRAGVNQLDPNERDARGRTPIMLFVTNRMPLEGIKLLLERNVELEVVDKLGDTVLKKAVKFKQVEVIKLLLEYGVELKSPKGILATAWNAARMNNTIADLLLNTKGAIRLTLDSEEQRKVDNILYEESLDKMSNMIRKLSSPVLLHAVVDGYNWDDGPEPMIAAFENPACAEITLLDMYELMDGDYWLEQDEEELAKSSWKCPWRKLAEELTKKVNLLNNRI</sequence>
<protein>
    <submittedName>
        <fullName evidence="3">DUF4274 domain-containing protein</fullName>
    </submittedName>
</protein>
<dbReference type="PROSITE" id="PS50088">
    <property type="entry name" value="ANK_REPEAT"/>
    <property type="match status" value="1"/>
</dbReference>
<dbReference type="InterPro" id="IPR002110">
    <property type="entry name" value="Ankyrin_rpt"/>
</dbReference>
<evidence type="ECO:0000259" key="2">
    <source>
        <dbReference type="Pfam" id="PF14096"/>
    </source>
</evidence>
<accession>A0ABV3VT05</accession>
<feature type="repeat" description="ANK" evidence="1">
    <location>
        <begin position="64"/>
        <end position="96"/>
    </location>
</feature>
<dbReference type="InterPro" id="IPR025369">
    <property type="entry name" value="DUF4274"/>
</dbReference>
<dbReference type="InterPro" id="IPR036770">
    <property type="entry name" value="Ankyrin_rpt-contain_sf"/>
</dbReference>
<organism evidence="3 4">
    <name type="scientific">Lysinibacillus xylanilyticus</name>
    <dbReference type="NCBI Taxonomy" id="582475"/>
    <lineage>
        <taxon>Bacteria</taxon>
        <taxon>Bacillati</taxon>
        <taxon>Bacillota</taxon>
        <taxon>Bacilli</taxon>
        <taxon>Bacillales</taxon>
        <taxon>Bacillaceae</taxon>
        <taxon>Lysinibacillus</taxon>
    </lineage>
</organism>
<keyword evidence="4" id="KW-1185">Reference proteome</keyword>
<dbReference type="SMART" id="SM00248">
    <property type="entry name" value="ANK"/>
    <property type="match status" value="2"/>
</dbReference>